<dbReference type="InterPro" id="IPR005225">
    <property type="entry name" value="Small_GTP-bd"/>
</dbReference>
<dbReference type="EMBL" id="SPLM01000108">
    <property type="protein sequence ID" value="TMW60162.1"/>
    <property type="molecule type" value="Genomic_DNA"/>
</dbReference>
<dbReference type="InterPro" id="IPR006073">
    <property type="entry name" value="GTP-bd"/>
</dbReference>
<keyword evidence="6" id="KW-1185">Reference proteome</keyword>
<sequence length="297" mass="33686">MTQSRTIKLAIVGRPNVGKSTLLNRIVRSDRVLTGPEPGVTRDSVEVPYRFRGRDIKLVDTAGIRKYSKRELENQIENLSVRDAFRAIDSAQVVVVVVDLSQDKLIHMDLTIAQRVIEEGRALILAANKSDLVKNVEMELGRINNELLDSLAQVKGVPVVPISALTGKSIRKLLPEVMKAYERWDSRVSTGRLNRWLKAMERHHPPPTVGGKPLNVKYITQVKTRPPTFAMFVNKPQDVPASYQRFLLTQLRDEFEMVGVPVRLLLRGNTENPFKNRKNFQKRTSRITHGKPRKNAS</sequence>
<dbReference type="InterPro" id="IPR027417">
    <property type="entry name" value="P-loop_NTPase"/>
</dbReference>
<dbReference type="PANTHER" id="PTHR43834">
    <property type="entry name" value="GTPASE DER"/>
    <property type="match status" value="1"/>
</dbReference>
<dbReference type="CDD" id="cd01895">
    <property type="entry name" value="EngA2"/>
    <property type="match status" value="1"/>
</dbReference>
<keyword evidence="2" id="KW-0342">GTP-binding</keyword>
<comment type="caution">
    <text evidence="5">The sequence shown here is derived from an EMBL/GenBank/DDBJ whole genome shotgun (WGS) entry which is preliminary data.</text>
</comment>
<evidence type="ECO:0000256" key="2">
    <source>
        <dbReference type="ARBA" id="ARBA00023134"/>
    </source>
</evidence>
<dbReference type="InterPro" id="IPR031166">
    <property type="entry name" value="G_ENGA"/>
</dbReference>
<reference evidence="5" key="1">
    <citation type="submission" date="2019-03" db="EMBL/GenBank/DDBJ databases">
        <title>Long read genome sequence of the mycoparasitic Pythium oligandrum ATCC 38472 isolated from sugarbeet rhizosphere.</title>
        <authorList>
            <person name="Gaulin E."/>
        </authorList>
    </citation>
    <scope>NUCLEOTIDE SEQUENCE</scope>
    <source>
        <strain evidence="5">ATCC 38472_TT</strain>
    </source>
</reference>
<dbReference type="NCBIfam" id="TIGR00231">
    <property type="entry name" value="small_GTP"/>
    <property type="match status" value="1"/>
</dbReference>
<dbReference type="Proteomes" id="UP000794436">
    <property type="component" value="Unassembled WGS sequence"/>
</dbReference>
<dbReference type="OrthoDB" id="8954335at2759"/>
<dbReference type="InterPro" id="IPR015946">
    <property type="entry name" value="KH_dom-like_a/b"/>
</dbReference>
<evidence type="ECO:0000313" key="6">
    <source>
        <dbReference type="Proteomes" id="UP000794436"/>
    </source>
</evidence>
<proteinExistence type="predicted"/>
<accession>A0A8K1CD82</accession>
<feature type="domain" description="EngA-type G" evidence="4">
    <location>
        <begin position="7"/>
        <end position="185"/>
    </location>
</feature>
<evidence type="ECO:0000256" key="1">
    <source>
        <dbReference type="ARBA" id="ARBA00022741"/>
    </source>
</evidence>
<keyword evidence="1" id="KW-0547">Nucleotide-binding</keyword>
<name>A0A8K1CD82_PYTOL</name>
<gene>
    <name evidence="5" type="ORF">Poli38472_000204</name>
</gene>
<dbReference type="Gene3D" id="3.30.300.20">
    <property type="match status" value="1"/>
</dbReference>
<evidence type="ECO:0000313" key="5">
    <source>
        <dbReference type="EMBL" id="TMW60162.1"/>
    </source>
</evidence>
<dbReference type="PROSITE" id="PS51712">
    <property type="entry name" value="G_ENGA"/>
    <property type="match status" value="1"/>
</dbReference>
<organism evidence="5 6">
    <name type="scientific">Pythium oligandrum</name>
    <name type="common">Mycoparasitic fungus</name>
    <dbReference type="NCBI Taxonomy" id="41045"/>
    <lineage>
        <taxon>Eukaryota</taxon>
        <taxon>Sar</taxon>
        <taxon>Stramenopiles</taxon>
        <taxon>Oomycota</taxon>
        <taxon>Peronosporomycetes</taxon>
        <taxon>Pythiales</taxon>
        <taxon>Pythiaceae</taxon>
        <taxon>Pythium</taxon>
    </lineage>
</organism>
<dbReference type="SMART" id="SM00173">
    <property type="entry name" value="RAS"/>
    <property type="match status" value="1"/>
</dbReference>
<feature type="region of interest" description="Disordered" evidence="3">
    <location>
        <begin position="272"/>
        <end position="297"/>
    </location>
</feature>
<dbReference type="GO" id="GO:0005525">
    <property type="term" value="F:GTP binding"/>
    <property type="evidence" value="ECO:0007669"/>
    <property type="project" value="UniProtKB-KW"/>
</dbReference>
<dbReference type="Pfam" id="PF01926">
    <property type="entry name" value="MMR_HSR1"/>
    <property type="match status" value="1"/>
</dbReference>
<dbReference type="Pfam" id="PF14714">
    <property type="entry name" value="KH_dom-like"/>
    <property type="match status" value="1"/>
</dbReference>
<dbReference type="SUPFAM" id="SSF52540">
    <property type="entry name" value="P-loop containing nucleoside triphosphate hydrolases"/>
    <property type="match status" value="1"/>
</dbReference>
<evidence type="ECO:0000256" key="3">
    <source>
        <dbReference type="SAM" id="MobiDB-lite"/>
    </source>
</evidence>
<dbReference type="PRINTS" id="PR00449">
    <property type="entry name" value="RASTRNSFRMNG"/>
</dbReference>
<dbReference type="FunFam" id="3.30.300.20:FF:000004">
    <property type="entry name" value="GTPase Der"/>
    <property type="match status" value="1"/>
</dbReference>
<dbReference type="InterPro" id="IPR032859">
    <property type="entry name" value="KH_dom-like"/>
</dbReference>
<dbReference type="Gene3D" id="3.40.50.300">
    <property type="entry name" value="P-loop containing nucleotide triphosphate hydrolases"/>
    <property type="match status" value="1"/>
</dbReference>
<feature type="compositionally biased region" description="Basic residues" evidence="3">
    <location>
        <begin position="275"/>
        <end position="297"/>
    </location>
</feature>
<protein>
    <recommendedName>
        <fullName evidence="4">EngA-type G domain-containing protein</fullName>
    </recommendedName>
</protein>
<dbReference type="AlphaFoldDB" id="A0A8K1CD82"/>
<dbReference type="PANTHER" id="PTHR43834:SF6">
    <property type="entry name" value="GTPASE DER"/>
    <property type="match status" value="1"/>
</dbReference>
<evidence type="ECO:0000259" key="4">
    <source>
        <dbReference type="PROSITE" id="PS51712"/>
    </source>
</evidence>